<feature type="region of interest" description="Disordered" evidence="5">
    <location>
        <begin position="1"/>
        <end position="31"/>
    </location>
</feature>
<keyword evidence="2 6" id="KW-0812">Transmembrane</keyword>
<dbReference type="AlphaFoldDB" id="A0A8H6M3T6"/>
<gene>
    <name evidence="7" type="ORF">DFP72DRAFT_1125319</name>
</gene>
<dbReference type="PANTHER" id="PTHR23507">
    <property type="entry name" value="ZGC:174356"/>
    <property type="match status" value="1"/>
</dbReference>
<feature type="transmembrane region" description="Helical" evidence="6">
    <location>
        <begin position="428"/>
        <end position="447"/>
    </location>
</feature>
<dbReference type="OrthoDB" id="3026777at2759"/>
<sequence length="566" mass="62221">MPSGPSTSDYHERAEDTPLLPQPQRRNQDRQSNAMGYSLAYIFRWKPHPYWLIPVVLVMSMSRGVTMSPRIQVYKAIACRTLSSDSPGVGSSLTEIINTTTQCGDTDVQAKAAKIQAAVVTLMSALSAITTGFWSRRGDTHGRKPFYQPSSLRESLIDVYFREAVFVLVMKPDSWFGRYGEKAILVGPILEGLVGGLSTFNGVVHAYISDCTRHGSRSKIFSTVQGMVFVGLAIGPPFAGVLLPQVGYSDSFFYTSITLIFLTLLYVNFVCPESFIPVERETIENIREEEQQSKSSAIYAARRLITRFLSALLSPILIRKLNYGMPLVGLSLFLYLVSTGVYSAKYLYAQHVFTWNTAELGYYMSILWITRAFNLLNPNLPTAPGSSPNAHDVAAELKFDRYLAQISVGLDGLADSLVALTASRSQPFFVALSCLSSFTSGAIALHACGYSSEVGTLFGAMSVLSAVAHIISPSIYAGTYSRTVGSFPEAILVRADENEIEMIHGNASSRSRRTSVDERRPFSGSYDYDAIPAYEEGHGNEHEEDERRRVSAPQPDGGSPLVERVT</sequence>
<feature type="transmembrane region" description="Helical" evidence="6">
    <location>
        <begin position="454"/>
        <end position="476"/>
    </location>
</feature>
<accession>A0A8H6M3T6</accession>
<evidence type="ECO:0000313" key="8">
    <source>
        <dbReference type="Proteomes" id="UP000521943"/>
    </source>
</evidence>
<reference evidence="7 8" key="1">
    <citation type="submission" date="2020-07" db="EMBL/GenBank/DDBJ databases">
        <title>Comparative genomics of pyrophilous fungi reveals a link between fire events and developmental genes.</title>
        <authorList>
            <consortium name="DOE Joint Genome Institute"/>
            <person name="Steindorff A.S."/>
            <person name="Carver A."/>
            <person name="Calhoun S."/>
            <person name="Stillman K."/>
            <person name="Liu H."/>
            <person name="Lipzen A."/>
            <person name="Pangilinan J."/>
            <person name="Labutti K."/>
            <person name="Bruns T.D."/>
            <person name="Grigoriev I.V."/>
        </authorList>
    </citation>
    <scope>NUCLEOTIDE SEQUENCE [LARGE SCALE GENOMIC DNA]</scope>
    <source>
        <strain evidence="7 8">CBS 144469</strain>
    </source>
</reference>
<keyword evidence="4 6" id="KW-0472">Membrane</keyword>
<keyword evidence="3 6" id="KW-1133">Transmembrane helix</keyword>
<dbReference type="InterPro" id="IPR011701">
    <property type="entry name" value="MFS"/>
</dbReference>
<dbReference type="GO" id="GO:0022857">
    <property type="term" value="F:transmembrane transporter activity"/>
    <property type="evidence" value="ECO:0007669"/>
    <property type="project" value="InterPro"/>
</dbReference>
<evidence type="ECO:0000256" key="1">
    <source>
        <dbReference type="ARBA" id="ARBA00004141"/>
    </source>
</evidence>
<keyword evidence="8" id="KW-1185">Reference proteome</keyword>
<comment type="caution">
    <text evidence="7">The sequence shown here is derived from an EMBL/GenBank/DDBJ whole genome shotgun (WGS) entry which is preliminary data.</text>
</comment>
<dbReference type="Pfam" id="PF07690">
    <property type="entry name" value="MFS_1"/>
    <property type="match status" value="1"/>
</dbReference>
<dbReference type="InterPro" id="IPR036259">
    <property type="entry name" value="MFS_trans_sf"/>
</dbReference>
<feature type="compositionally biased region" description="Basic and acidic residues" evidence="5">
    <location>
        <begin position="535"/>
        <end position="549"/>
    </location>
</feature>
<proteinExistence type="predicted"/>
<feature type="transmembrane region" description="Helical" evidence="6">
    <location>
        <begin position="251"/>
        <end position="271"/>
    </location>
</feature>
<dbReference type="Gene3D" id="1.20.1250.20">
    <property type="entry name" value="MFS general substrate transporter like domains"/>
    <property type="match status" value="1"/>
</dbReference>
<protein>
    <submittedName>
        <fullName evidence="7">Uncharacterized protein</fullName>
    </submittedName>
</protein>
<name>A0A8H6M3T6_9AGAR</name>
<dbReference type="SUPFAM" id="SSF103473">
    <property type="entry name" value="MFS general substrate transporter"/>
    <property type="match status" value="1"/>
</dbReference>
<feature type="region of interest" description="Disordered" evidence="5">
    <location>
        <begin position="505"/>
        <end position="566"/>
    </location>
</feature>
<comment type="subcellular location">
    <subcellularLocation>
        <location evidence="1">Membrane</location>
        <topology evidence="1">Multi-pass membrane protein</topology>
    </subcellularLocation>
</comment>
<organism evidence="7 8">
    <name type="scientific">Ephemerocybe angulata</name>
    <dbReference type="NCBI Taxonomy" id="980116"/>
    <lineage>
        <taxon>Eukaryota</taxon>
        <taxon>Fungi</taxon>
        <taxon>Dikarya</taxon>
        <taxon>Basidiomycota</taxon>
        <taxon>Agaricomycotina</taxon>
        <taxon>Agaricomycetes</taxon>
        <taxon>Agaricomycetidae</taxon>
        <taxon>Agaricales</taxon>
        <taxon>Agaricineae</taxon>
        <taxon>Psathyrellaceae</taxon>
        <taxon>Ephemerocybe</taxon>
    </lineage>
</organism>
<evidence type="ECO:0000256" key="4">
    <source>
        <dbReference type="ARBA" id="ARBA00023136"/>
    </source>
</evidence>
<dbReference type="PANTHER" id="PTHR23507:SF1">
    <property type="entry name" value="FI18259P1-RELATED"/>
    <property type="match status" value="1"/>
</dbReference>
<dbReference type="EMBL" id="JACGCI010000034">
    <property type="protein sequence ID" value="KAF6754593.1"/>
    <property type="molecule type" value="Genomic_DNA"/>
</dbReference>
<feature type="transmembrane region" description="Helical" evidence="6">
    <location>
        <begin position="220"/>
        <end position="239"/>
    </location>
</feature>
<feature type="transmembrane region" description="Helical" evidence="6">
    <location>
        <begin position="327"/>
        <end position="348"/>
    </location>
</feature>
<feature type="transmembrane region" description="Helical" evidence="6">
    <location>
        <begin position="183"/>
        <end position="208"/>
    </location>
</feature>
<evidence type="ECO:0000313" key="7">
    <source>
        <dbReference type="EMBL" id="KAF6754593.1"/>
    </source>
</evidence>
<evidence type="ECO:0000256" key="3">
    <source>
        <dbReference type="ARBA" id="ARBA00022989"/>
    </source>
</evidence>
<dbReference type="Proteomes" id="UP000521943">
    <property type="component" value="Unassembled WGS sequence"/>
</dbReference>
<evidence type="ECO:0000256" key="5">
    <source>
        <dbReference type="SAM" id="MobiDB-lite"/>
    </source>
</evidence>
<evidence type="ECO:0000256" key="6">
    <source>
        <dbReference type="SAM" id="Phobius"/>
    </source>
</evidence>
<dbReference type="GO" id="GO:0016020">
    <property type="term" value="C:membrane"/>
    <property type="evidence" value="ECO:0007669"/>
    <property type="project" value="UniProtKB-SubCell"/>
</dbReference>
<evidence type="ECO:0000256" key="2">
    <source>
        <dbReference type="ARBA" id="ARBA00022692"/>
    </source>
</evidence>